<comment type="caution">
    <text evidence="5">The sequence shown here is derived from an EMBL/GenBank/DDBJ whole genome shotgun (WGS) entry which is preliminary data.</text>
</comment>
<dbReference type="AlphaFoldDB" id="A0A9P1GZY0"/>
<dbReference type="Gene3D" id="3.30.160.60">
    <property type="entry name" value="Classic Zinc Finger"/>
    <property type="match status" value="1"/>
</dbReference>
<dbReference type="GO" id="GO:0008270">
    <property type="term" value="F:zinc ion binding"/>
    <property type="evidence" value="ECO:0007669"/>
    <property type="project" value="UniProtKB-KW"/>
</dbReference>
<keyword evidence="6" id="KW-1185">Reference proteome</keyword>
<sequence length="241" mass="26569">MEWEYVRRLLALIALILNLARLLTYSTVATWVKKRLKSASVSMPWNIPPALLVLWSVVWMFAPRPGPEQYVSVSDNLEGNAPLDNFHIDLNFGTYQLQGAAEPPLTCWTTRLTDEEMACIYPSTTDQPLRSFSLVPMEYREPASYSILPTKDSLGGFSSQPSISPSTERQATAVAPPQAQVISPGNSAAVAPHQTQAISSSNSTASKDFSCPRCGTLFGRRDNMSRHMKNPALAGLYQHPL</sequence>
<evidence type="ECO:0000256" key="2">
    <source>
        <dbReference type="SAM" id="MobiDB-lite"/>
    </source>
</evidence>
<dbReference type="PROSITE" id="PS50157">
    <property type="entry name" value="ZINC_FINGER_C2H2_2"/>
    <property type="match status" value="1"/>
</dbReference>
<feature type="domain" description="C2H2-type" evidence="4">
    <location>
        <begin position="209"/>
        <end position="238"/>
    </location>
</feature>
<gene>
    <name evidence="5" type="ORF">PPNO1_LOCUS2630</name>
</gene>
<proteinExistence type="predicted"/>
<protein>
    <recommendedName>
        <fullName evidence="4">C2H2-type domain-containing protein</fullName>
    </recommendedName>
</protein>
<keyword evidence="3" id="KW-1133">Transmembrane helix</keyword>
<reference evidence="5" key="1">
    <citation type="submission" date="2022-11" db="EMBL/GenBank/DDBJ databases">
        <authorList>
            <person name="Scott C."/>
            <person name="Bruce N."/>
        </authorList>
    </citation>
    <scope>NUCLEOTIDE SEQUENCE</scope>
</reference>
<feature type="transmembrane region" description="Helical" evidence="3">
    <location>
        <begin position="46"/>
        <end position="62"/>
    </location>
</feature>
<feature type="compositionally biased region" description="Polar residues" evidence="2">
    <location>
        <begin position="193"/>
        <end position="207"/>
    </location>
</feature>
<dbReference type="EMBL" id="CALLCH030000006">
    <property type="protein sequence ID" value="CAI4212881.1"/>
    <property type="molecule type" value="Genomic_DNA"/>
</dbReference>
<evidence type="ECO:0000259" key="4">
    <source>
        <dbReference type="PROSITE" id="PS50157"/>
    </source>
</evidence>
<dbReference type="InterPro" id="IPR036236">
    <property type="entry name" value="Znf_C2H2_sf"/>
</dbReference>
<keyword evidence="1" id="KW-0479">Metal-binding</keyword>
<feature type="region of interest" description="Disordered" evidence="2">
    <location>
        <begin position="156"/>
        <end position="208"/>
    </location>
</feature>
<evidence type="ECO:0000313" key="6">
    <source>
        <dbReference type="Proteomes" id="UP000838763"/>
    </source>
</evidence>
<organism evidence="5 6">
    <name type="scientific">Parascedosporium putredinis</name>
    <dbReference type="NCBI Taxonomy" id="1442378"/>
    <lineage>
        <taxon>Eukaryota</taxon>
        <taxon>Fungi</taxon>
        <taxon>Dikarya</taxon>
        <taxon>Ascomycota</taxon>
        <taxon>Pezizomycotina</taxon>
        <taxon>Sordariomycetes</taxon>
        <taxon>Hypocreomycetidae</taxon>
        <taxon>Microascales</taxon>
        <taxon>Microascaceae</taxon>
        <taxon>Parascedosporium</taxon>
    </lineage>
</organism>
<evidence type="ECO:0000256" key="3">
    <source>
        <dbReference type="SAM" id="Phobius"/>
    </source>
</evidence>
<keyword evidence="3" id="KW-0472">Membrane</keyword>
<keyword evidence="1" id="KW-0862">Zinc</keyword>
<dbReference type="SUPFAM" id="SSF57667">
    <property type="entry name" value="beta-beta-alpha zinc fingers"/>
    <property type="match status" value="1"/>
</dbReference>
<feature type="compositionally biased region" description="Polar residues" evidence="2">
    <location>
        <begin position="156"/>
        <end position="169"/>
    </location>
</feature>
<dbReference type="Proteomes" id="UP000838763">
    <property type="component" value="Unassembled WGS sequence"/>
</dbReference>
<evidence type="ECO:0000256" key="1">
    <source>
        <dbReference type="PROSITE-ProRule" id="PRU00042"/>
    </source>
</evidence>
<dbReference type="InterPro" id="IPR013087">
    <property type="entry name" value="Znf_C2H2_type"/>
</dbReference>
<keyword evidence="3" id="KW-0812">Transmembrane</keyword>
<dbReference type="OrthoDB" id="5305647at2759"/>
<evidence type="ECO:0000313" key="5">
    <source>
        <dbReference type="EMBL" id="CAI4212881.1"/>
    </source>
</evidence>
<name>A0A9P1GZY0_9PEZI</name>
<accession>A0A9P1GZY0</accession>
<feature type="compositionally biased region" description="Low complexity" evidence="2">
    <location>
        <begin position="170"/>
        <end position="181"/>
    </location>
</feature>
<keyword evidence="1" id="KW-0863">Zinc-finger</keyword>